<dbReference type="OrthoDB" id="6626979at2759"/>
<dbReference type="EMBL" id="VUJU01004057">
    <property type="protein sequence ID" value="KAF0755674.1"/>
    <property type="molecule type" value="Genomic_DNA"/>
</dbReference>
<dbReference type="Proteomes" id="UP000478052">
    <property type="component" value="Unassembled WGS sequence"/>
</dbReference>
<proteinExistence type="predicted"/>
<dbReference type="AlphaFoldDB" id="A0A6G0YGS4"/>
<accession>A0A6G0YGS4</accession>
<name>A0A6G0YGS4_APHCR</name>
<gene>
    <name evidence="1" type="ORF">FWK35_00024801</name>
</gene>
<reference evidence="1 2" key="1">
    <citation type="submission" date="2019-08" db="EMBL/GenBank/DDBJ databases">
        <title>Whole genome of Aphis craccivora.</title>
        <authorList>
            <person name="Voronova N.V."/>
            <person name="Shulinski R.S."/>
            <person name="Bandarenka Y.V."/>
            <person name="Zhorov D.G."/>
            <person name="Warner D."/>
        </authorList>
    </citation>
    <scope>NUCLEOTIDE SEQUENCE [LARGE SCALE GENOMIC DNA]</scope>
    <source>
        <strain evidence="1">180601</strain>
        <tissue evidence="1">Whole Body</tissue>
    </source>
</reference>
<keyword evidence="2" id="KW-1185">Reference proteome</keyword>
<organism evidence="1 2">
    <name type="scientific">Aphis craccivora</name>
    <name type="common">Cowpea aphid</name>
    <dbReference type="NCBI Taxonomy" id="307492"/>
    <lineage>
        <taxon>Eukaryota</taxon>
        <taxon>Metazoa</taxon>
        <taxon>Ecdysozoa</taxon>
        <taxon>Arthropoda</taxon>
        <taxon>Hexapoda</taxon>
        <taxon>Insecta</taxon>
        <taxon>Pterygota</taxon>
        <taxon>Neoptera</taxon>
        <taxon>Paraneoptera</taxon>
        <taxon>Hemiptera</taxon>
        <taxon>Sternorrhyncha</taxon>
        <taxon>Aphidomorpha</taxon>
        <taxon>Aphidoidea</taxon>
        <taxon>Aphididae</taxon>
        <taxon>Aphidini</taxon>
        <taxon>Aphis</taxon>
        <taxon>Aphis</taxon>
    </lineage>
</organism>
<evidence type="ECO:0000313" key="1">
    <source>
        <dbReference type="EMBL" id="KAF0755674.1"/>
    </source>
</evidence>
<comment type="caution">
    <text evidence="1">The sequence shown here is derived from an EMBL/GenBank/DDBJ whole genome shotgun (WGS) entry which is preliminary data.</text>
</comment>
<protein>
    <submittedName>
        <fullName evidence="1">Craniofacial development protein 2-like</fullName>
    </submittedName>
</protein>
<feature type="non-terminal residue" evidence="1">
    <location>
        <position position="120"/>
    </location>
</feature>
<evidence type="ECO:0000313" key="2">
    <source>
        <dbReference type="Proteomes" id="UP000478052"/>
    </source>
</evidence>
<sequence length="120" mass="14396">MNRFQNNNRIYYFVNKNGELLLEADQRAKRWKEYLEELYEDNSTMIFEEEDNVDEDDKGDYILQAEFDHAMDSLKNNKAYGVDEIPAELLKYTDVVVKKELYKICNEIYLKGRTISDFEK</sequence>